<evidence type="ECO:0000313" key="3">
    <source>
        <dbReference type="Proteomes" id="UP000024635"/>
    </source>
</evidence>
<name>A0A016T7R2_9BILA</name>
<gene>
    <name evidence="2" type="primary">Acey_s0126.g1340</name>
    <name evidence="2" type="ORF">Y032_0126g1340</name>
</gene>
<evidence type="ECO:0000256" key="1">
    <source>
        <dbReference type="SAM" id="Phobius"/>
    </source>
</evidence>
<reference evidence="3" key="1">
    <citation type="journal article" date="2015" name="Nat. Genet.">
        <title>The genome and transcriptome of the zoonotic hookworm Ancylostoma ceylanicum identify infection-specific gene families.</title>
        <authorList>
            <person name="Schwarz E.M."/>
            <person name="Hu Y."/>
            <person name="Antoshechkin I."/>
            <person name="Miller M.M."/>
            <person name="Sternberg P.W."/>
            <person name="Aroian R.V."/>
        </authorList>
    </citation>
    <scope>NUCLEOTIDE SEQUENCE</scope>
    <source>
        <strain evidence="3">HY135</strain>
    </source>
</reference>
<comment type="caution">
    <text evidence="2">The sequence shown here is derived from an EMBL/GenBank/DDBJ whole genome shotgun (WGS) entry which is preliminary data.</text>
</comment>
<protein>
    <submittedName>
        <fullName evidence="2">Uncharacterized protein</fullName>
    </submittedName>
</protein>
<dbReference type="Proteomes" id="UP000024635">
    <property type="component" value="Unassembled WGS sequence"/>
</dbReference>
<sequence>MTMRLRLQEKKVRTAALLWHKRKFCCHRFYCISVFLTIVKINAVISFDKSYERSGFLATRLDRLQPIAELPALEMEGLGNGCKYYHKEGSDSKLKHPFILCYN</sequence>
<keyword evidence="1" id="KW-0812">Transmembrane</keyword>
<organism evidence="2 3">
    <name type="scientific">Ancylostoma ceylanicum</name>
    <dbReference type="NCBI Taxonomy" id="53326"/>
    <lineage>
        <taxon>Eukaryota</taxon>
        <taxon>Metazoa</taxon>
        <taxon>Ecdysozoa</taxon>
        <taxon>Nematoda</taxon>
        <taxon>Chromadorea</taxon>
        <taxon>Rhabditida</taxon>
        <taxon>Rhabditina</taxon>
        <taxon>Rhabditomorpha</taxon>
        <taxon>Strongyloidea</taxon>
        <taxon>Ancylostomatidae</taxon>
        <taxon>Ancylostomatinae</taxon>
        <taxon>Ancylostoma</taxon>
    </lineage>
</organism>
<feature type="transmembrane region" description="Helical" evidence="1">
    <location>
        <begin position="29"/>
        <end position="47"/>
    </location>
</feature>
<accession>A0A016T7R2</accession>
<dbReference type="EMBL" id="JARK01001462">
    <property type="protein sequence ID" value="EYB98988.1"/>
    <property type="molecule type" value="Genomic_DNA"/>
</dbReference>
<dbReference type="AlphaFoldDB" id="A0A016T7R2"/>
<keyword evidence="1" id="KW-1133">Transmembrane helix</keyword>
<proteinExistence type="predicted"/>
<evidence type="ECO:0000313" key="2">
    <source>
        <dbReference type="EMBL" id="EYB98988.1"/>
    </source>
</evidence>
<keyword evidence="1" id="KW-0472">Membrane</keyword>
<keyword evidence="3" id="KW-1185">Reference proteome</keyword>